<keyword evidence="3" id="KW-1185">Reference proteome</keyword>
<dbReference type="EMBL" id="JAHRHJ020003813">
    <property type="protein sequence ID" value="KAH9287777.1"/>
    <property type="molecule type" value="Genomic_DNA"/>
</dbReference>
<gene>
    <name evidence="2" type="ORF">KI387_031894</name>
</gene>
<organism evidence="2 3">
    <name type="scientific">Taxus chinensis</name>
    <name type="common">Chinese yew</name>
    <name type="synonym">Taxus wallichiana var. chinensis</name>
    <dbReference type="NCBI Taxonomy" id="29808"/>
    <lineage>
        <taxon>Eukaryota</taxon>
        <taxon>Viridiplantae</taxon>
        <taxon>Streptophyta</taxon>
        <taxon>Embryophyta</taxon>
        <taxon>Tracheophyta</taxon>
        <taxon>Spermatophyta</taxon>
        <taxon>Pinopsida</taxon>
        <taxon>Pinidae</taxon>
        <taxon>Conifers II</taxon>
        <taxon>Cupressales</taxon>
        <taxon>Taxaceae</taxon>
        <taxon>Taxus</taxon>
    </lineage>
</organism>
<proteinExistence type="predicted"/>
<feature type="non-terminal residue" evidence="2">
    <location>
        <position position="67"/>
    </location>
</feature>
<feature type="non-terminal residue" evidence="2">
    <location>
        <position position="1"/>
    </location>
</feature>
<feature type="region of interest" description="Disordered" evidence="1">
    <location>
        <begin position="30"/>
        <end position="67"/>
    </location>
</feature>
<evidence type="ECO:0000313" key="2">
    <source>
        <dbReference type="EMBL" id="KAH9287777.1"/>
    </source>
</evidence>
<evidence type="ECO:0000256" key="1">
    <source>
        <dbReference type="SAM" id="MobiDB-lite"/>
    </source>
</evidence>
<dbReference type="Proteomes" id="UP000824469">
    <property type="component" value="Unassembled WGS sequence"/>
</dbReference>
<comment type="caution">
    <text evidence="2">The sequence shown here is derived from an EMBL/GenBank/DDBJ whole genome shotgun (WGS) entry which is preliminary data.</text>
</comment>
<protein>
    <submittedName>
        <fullName evidence="2">Uncharacterized protein</fullName>
    </submittedName>
</protein>
<accession>A0AA38BQP1</accession>
<evidence type="ECO:0000313" key="3">
    <source>
        <dbReference type="Proteomes" id="UP000824469"/>
    </source>
</evidence>
<dbReference type="AlphaFoldDB" id="A0AA38BQP1"/>
<name>A0AA38BQP1_TAXCH</name>
<reference evidence="2 3" key="1">
    <citation type="journal article" date="2021" name="Nat. Plants">
        <title>The Taxus genome provides insights into paclitaxel biosynthesis.</title>
        <authorList>
            <person name="Xiong X."/>
            <person name="Gou J."/>
            <person name="Liao Q."/>
            <person name="Li Y."/>
            <person name="Zhou Q."/>
            <person name="Bi G."/>
            <person name="Li C."/>
            <person name="Du R."/>
            <person name="Wang X."/>
            <person name="Sun T."/>
            <person name="Guo L."/>
            <person name="Liang H."/>
            <person name="Lu P."/>
            <person name="Wu Y."/>
            <person name="Zhang Z."/>
            <person name="Ro D.K."/>
            <person name="Shang Y."/>
            <person name="Huang S."/>
            <person name="Yan J."/>
        </authorList>
    </citation>
    <scope>NUCLEOTIDE SEQUENCE [LARGE SCALE GENOMIC DNA]</scope>
    <source>
        <strain evidence="2">Ta-2019</strain>
    </source>
</reference>
<sequence length="67" mass="7326">CNQIGHGDNLRELTQQRLCEELDGTRALSDAPVRRLDSSSASTRARGTKLDVEGTRFGTRRGAPATR</sequence>